<evidence type="ECO:0000256" key="2">
    <source>
        <dbReference type="ARBA" id="ARBA00022942"/>
    </source>
</evidence>
<dbReference type="PANTHER" id="PTHR10660:SF2">
    <property type="entry name" value="LD45860P"/>
    <property type="match status" value="1"/>
</dbReference>
<dbReference type="EMBL" id="DS547110">
    <property type="protein sequence ID" value="EDR06025.1"/>
    <property type="molecule type" value="Genomic_DNA"/>
</dbReference>
<dbReference type="HOGENOM" id="CLU_062515_1_0_1"/>
<dbReference type="Gene3D" id="1.20.120.180">
    <property type="entry name" value="Proteasome activator pa28, C-terminal domain"/>
    <property type="match status" value="1"/>
</dbReference>
<dbReference type="Proteomes" id="UP000001194">
    <property type="component" value="Unassembled WGS sequence"/>
</dbReference>
<evidence type="ECO:0000313" key="5">
    <source>
        <dbReference type="Proteomes" id="UP000001194"/>
    </source>
</evidence>
<evidence type="ECO:0000313" key="4">
    <source>
        <dbReference type="EMBL" id="EDR06025.1"/>
    </source>
</evidence>
<feature type="domain" description="Proteasome activator PA28 C-terminal" evidence="3">
    <location>
        <begin position="46"/>
        <end position="187"/>
    </location>
</feature>
<dbReference type="GeneID" id="6078976"/>
<keyword evidence="5" id="KW-1185">Reference proteome</keyword>
<sequence length="192" mass="21941">MDADPSSPFSLSNLTGNTDTTVYLTPSEEDTVHVNDTKYAKHPGLVYDNPRIQKIHEVISKQVEEMMLLSEQVEVWIILTIPQIEDGDNFGVQVQEKVLDQILIADKSATIFRSAALDHHLDHARICSKLCKYPNVKDYARALEEHDKRQIYIARERLREIRNEYAILVDVIQKNISKIRVPKANHGGDYSS</sequence>
<proteinExistence type="inferred from homology"/>
<dbReference type="SUPFAM" id="SSF47216">
    <property type="entry name" value="Proteasome activator"/>
    <property type="match status" value="1"/>
</dbReference>
<dbReference type="RefSeq" id="XP_001883313.1">
    <property type="nucleotide sequence ID" value="XM_001883278.1"/>
</dbReference>
<evidence type="ECO:0000259" key="3">
    <source>
        <dbReference type="Pfam" id="PF02252"/>
    </source>
</evidence>
<gene>
    <name evidence="4" type="ORF">LACBIDRAFT_294752</name>
</gene>
<dbReference type="InterPro" id="IPR009077">
    <property type="entry name" value="Proteasome_activ_PA28"/>
</dbReference>
<dbReference type="GO" id="GO:0008537">
    <property type="term" value="C:proteasome activator complex"/>
    <property type="evidence" value="ECO:0007669"/>
    <property type="project" value="InterPro"/>
</dbReference>
<dbReference type="Pfam" id="PF02252">
    <property type="entry name" value="PA28_C"/>
    <property type="match status" value="1"/>
</dbReference>
<organism evidence="5">
    <name type="scientific">Laccaria bicolor (strain S238N-H82 / ATCC MYA-4686)</name>
    <name type="common">Bicoloured deceiver</name>
    <name type="synonym">Laccaria laccata var. bicolor</name>
    <dbReference type="NCBI Taxonomy" id="486041"/>
    <lineage>
        <taxon>Eukaryota</taxon>
        <taxon>Fungi</taxon>
        <taxon>Dikarya</taxon>
        <taxon>Basidiomycota</taxon>
        <taxon>Agaricomycotina</taxon>
        <taxon>Agaricomycetes</taxon>
        <taxon>Agaricomycetidae</taxon>
        <taxon>Agaricales</taxon>
        <taxon>Agaricineae</taxon>
        <taxon>Hydnangiaceae</taxon>
        <taxon>Laccaria</taxon>
    </lineage>
</organism>
<dbReference type="OrthoDB" id="6591885at2759"/>
<dbReference type="InterPro" id="IPR003186">
    <property type="entry name" value="PA28_C"/>
</dbReference>
<dbReference type="GO" id="GO:0061133">
    <property type="term" value="F:endopeptidase activator activity"/>
    <property type="evidence" value="ECO:0007669"/>
    <property type="project" value="TreeGrafter"/>
</dbReference>
<protein>
    <submittedName>
        <fullName evidence="4">Proteasome activator subunit 3</fullName>
    </submittedName>
</protein>
<dbReference type="KEGG" id="lbc:LACBIDRAFT_294752"/>
<dbReference type="AlphaFoldDB" id="B0DHI1"/>
<name>B0DHI1_LACBS</name>
<dbReference type="GO" id="GO:0005654">
    <property type="term" value="C:nucleoplasm"/>
    <property type="evidence" value="ECO:0007669"/>
    <property type="project" value="TreeGrafter"/>
</dbReference>
<keyword evidence="2 4" id="KW-0647">Proteasome</keyword>
<reference evidence="4 5" key="1">
    <citation type="journal article" date="2008" name="Nature">
        <title>The genome of Laccaria bicolor provides insights into mycorrhizal symbiosis.</title>
        <authorList>
            <person name="Martin F."/>
            <person name="Aerts A."/>
            <person name="Ahren D."/>
            <person name="Brun A."/>
            <person name="Danchin E.G.J."/>
            <person name="Duchaussoy F."/>
            <person name="Gibon J."/>
            <person name="Kohler A."/>
            <person name="Lindquist E."/>
            <person name="Pereda V."/>
            <person name="Salamov A."/>
            <person name="Shapiro H.J."/>
            <person name="Wuyts J."/>
            <person name="Blaudez D."/>
            <person name="Buee M."/>
            <person name="Brokstein P."/>
            <person name="Canbaeck B."/>
            <person name="Cohen D."/>
            <person name="Courty P.E."/>
            <person name="Coutinho P.M."/>
            <person name="Delaruelle C."/>
            <person name="Detter J.C."/>
            <person name="Deveau A."/>
            <person name="DiFazio S."/>
            <person name="Duplessis S."/>
            <person name="Fraissinet-Tachet L."/>
            <person name="Lucic E."/>
            <person name="Frey-Klett P."/>
            <person name="Fourrey C."/>
            <person name="Feussner I."/>
            <person name="Gay G."/>
            <person name="Grimwood J."/>
            <person name="Hoegger P.J."/>
            <person name="Jain P."/>
            <person name="Kilaru S."/>
            <person name="Labbe J."/>
            <person name="Lin Y.C."/>
            <person name="Legue V."/>
            <person name="Le Tacon F."/>
            <person name="Marmeisse R."/>
            <person name="Melayah D."/>
            <person name="Montanini B."/>
            <person name="Muratet M."/>
            <person name="Nehls U."/>
            <person name="Niculita-Hirzel H."/>
            <person name="Oudot-Le Secq M.P."/>
            <person name="Peter M."/>
            <person name="Quesneville H."/>
            <person name="Rajashekar B."/>
            <person name="Reich M."/>
            <person name="Rouhier N."/>
            <person name="Schmutz J."/>
            <person name="Yin T."/>
            <person name="Chalot M."/>
            <person name="Henrissat B."/>
            <person name="Kuees U."/>
            <person name="Lucas S."/>
            <person name="Van de Peer Y."/>
            <person name="Podila G.K."/>
            <person name="Polle A."/>
            <person name="Pukkila P.J."/>
            <person name="Richardson P.M."/>
            <person name="Rouze P."/>
            <person name="Sanders I.R."/>
            <person name="Stajich J.E."/>
            <person name="Tunlid A."/>
            <person name="Tuskan G."/>
            <person name="Grigoriev I.V."/>
        </authorList>
    </citation>
    <scope>NUCLEOTIDE SEQUENCE [LARGE SCALE GENOMIC DNA]</scope>
    <source>
        <strain evidence="5">S238N-H82 / ATCC MYA-4686</strain>
    </source>
</reference>
<dbReference type="FunFam" id="1.20.120.180:FF:000002">
    <property type="entry name" value="Proteasome activator complex subunit 1"/>
    <property type="match status" value="1"/>
</dbReference>
<dbReference type="InParanoid" id="B0DHI1"/>
<comment type="similarity">
    <text evidence="1">Belongs to the PA28 family.</text>
</comment>
<dbReference type="GO" id="GO:0005737">
    <property type="term" value="C:cytoplasm"/>
    <property type="evidence" value="ECO:0007669"/>
    <property type="project" value="TreeGrafter"/>
</dbReference>
<dbReference type="STRING" id="486041.B0DHI1"/>
<dbReference type="GO" id="GO:2000045">
    <property type="term" value="P:regulation of G1/S transition of mitotic cell cycle"/>
    <property type="evidence" value="ECO:0007669"/>
    <property type="project" value="TreeGrafter"/>
</dbReference>
<dbReference type="PANTHER" id="PTHR10660">
    <property type="entry name" value="PROTEASOME REGULATOR PA28"/>
    <property type="match status" value="1"/>
</dbReference>
<dbReference type="GO" id="GO:0061136">
    <property type="term" value="P:regulation of proteasomal protein catabolic process"/>
    <property type="evidence" value="ECO:0007669"/>
    <property type="project" value="TreeGrafter"/>
</dbReference>
<dbReference type="InterPro" id="IPR036997">
    <property type="entry name" value="PA28_C_sf"/>
</dbReference>
<evidence type="ECO:0000256" key="1">
    <source>
        <dbReference type="ARBA" id="ARBA00005883"/>
    </source>
</evidence>
<accession>B0DHI1</accession>
<dbReference type="InterPro" id="IPR036252">
    <property type="entry name" value="Proteasome_activ_sf"/>
</dbReference>